<comment type="catalytic activity">
    <reaction evidence="5">
        <text>3-deoxy-alpha-D-manno-oct-2-ulosonate + CTP = CMP-3-deoxy-beta-D-manno-octulosonate + diphosphate</text>
        <dbReference type="Rhea" id="RHEA:23448"/>
        <dbReference type="ChEBI" id="CHEBI:33019"/>
        <dbReference type="ChEBI" id="CHEBI:37563"/>
        <dbReference type="ChEBI" id="CHEBI:85986"/>
        <dbReference type="ChEBI" id="CHEBI:85987"/>
        <dbReference type="EC" id="2.7.7.38"/>
    </reaction>
</comment>
<comment type="subcellular location">
    <subcellularLocation>
        <location evidence="5">Cytoplasm</location>
    </subcellularLocation>
    <subcellularLocation>
        <location evidence="1">Membrane</location>
    </subcellularLocation>
</comment>
<proteinExistence type="inferred from homology"/>
<dbReference type="GO" id="GO:0005829">
    <property type="term" value="C:cytosol"/>
    <property type="evidence" value="ECO:0007669"/>
    <property type="project" value="TreeGrafter"/>
</dbReference>
<comment type="similarity">
    <text evidence="5">Belongs to the KdsB family.</text>
</comment>
<protein>
    <recommendedName>
        <fullName evidence="5">3-deoxy-manno-octulosonate cytidylyltransferase</fullName>
        <ecNumber evidence="5">2.7.7.38</ecNumber>
    </recommendedName>
    <alternativeName>
        <fullName evidence="5">CMP-2-keto-3-deoxyoctulosonic acid synthase</fullName>
        <shortName evidence="5">CKS</shortName>
        <shortName evidence="5">CMP-KDO synthase</shortName>
    </alternativeName>
</protein>
<dbReference type="FunFam" id="3.90.550.10:FF:000011">
    <property type="entry name" value="3-deoxy-manno-octulosonate cytidylyltransferase"/>
    <property type="match status" value="1"/>
</dbReference>
<dbReference type="PANTHER" id="PTHR42866">
    <property type="entry name" value="3-DEOXY-MANNO-OCTULOSONATE CYTIDYLYLTRANSFERASE"/>
    <property type="match status" value="1"/>
</dbReference>
<comment type="caution">
    <text evidence="6">The sequence shown here is derived from an EMBL/GenBank/DDBJ whole genome shotgun (WGS) entry which is preliminary data.</text>
</comment>
<dbReference type="NCBIfam" id="TIGR00466">
    <property type="entry name" value="kdsB"/>
    <property type="match status" value="1"/>
</dbReference>
<dbReference type="InterPro" id="IPR029044">
    <property type="entry name" value="Nucleotide-diphossugar_trans"/>
</dbReference>
<dbReference type="STRING" id="762967.HMPREF9440_01823"/>
<evidence type="ECO:0000313" key="6">
    <source>
        <dbReference type="EMBL" id="EHY30798.1"/>
    </source>
</evidence>
<evidence type="ECO:0000313" key="7">
    <source>
        <dbReference type="Proteomes" id="UP000004956"/>
    </source>
</evidence>
<dbReference type="PANTHER" id="PTHR42866:SF2">
    <property type="entry name" value="3-DEOXY-MANNO-OCTULOSONATE CYTIDYLYLTRANSFERASE, MITOCHONDRIAL"/>
    <property type="match status" value="1"/>
</dbReference>
<keyword evidence="4 5" id="KW-0448">Lipopolysaccharide biosynthesis</keyword>
<accession>H3KGE3</accession>
<dbReference type="GO" id="GO:0009103">
    <property type="term" value="P:lipopolysaccharide biosynthetic process"/>
    <property type="evidence" value="ECO:0007669"/>
    <property type="project" value="UniProtKB-UniRule"/>
</dbReference>
<dbReference type="UniPathway" id="UPA00358">
    <property type="reaction ID" value="UER00476"/>
</dbReference>
<dbReference type="InterPro" id="IPR003329">
    <property type="entry name" value="Cytidylyl_trans"/>
</dbReference>
<dbReference type="EMBL" id="AFBQ01000274">
    <property type="protein sequence ID" value="EHY30798.1"/>
    <property type="molecule type" value="Genomic_DNA"/>
</dbReference>
<evidence type="ECO:0000256" key="5">
    <source>
        <dbReference type="HAMAP-Rule" id="MF_00057"/>
    </source>
</evidence>
<comment type="function">
    <text evidence="5">Activates KDO (a required 8-carbon sugar) for incorporation into bacterial lipopolysaccharide in Gram-negative bacteria.</text>
</comment>
<evidence type="ECO:0000256" key="3">
    <source>
        <dbReference type="ARBA" id="ARBA00022695"/>
    </source>
</evidence>
<organism evidence="6 7">
    <name type="scientific">Sutterella parvirubra YIT 11816</name>
    <dbReference type="NCBI Taxonomy" id="762967"/>
    <lineage>
        <taxon>Bacteria</taxon>
        <taxon>Pseudomonadati</taxon>
        <taxon>Pseudomonadota</taxon>
        <taxon>Betaproteobacteria</taxon>
        <taxon>Burkholderiales</taxon>
        <taxon>Sutterellaceae</taxon>
        <taxon>Sutterella</taxon>
    </lineage>
</organism>
<dbReference type="PATRIC" id="fig|762967.3.peg.1435"/>
<evidence type="ECO:0000256" key="4">
    <source>
        <dbReference type="ARBA" id="ARBA00022985"/>
    </source>
</evidence>
<comment type="pathway">
    <text evidence="5">Nucleotide-sugar biosynthesis; CMP-3-deoxy-D-manno-octulosonate biosynthesis; CMP-3-deoxy-D-manno-octulosonate from 3-deoxy-D-manno-octulosonate and CTP: step 1/1.</text>
</comment>
<keyword evidence="2 5" id="KW-0808">Transferase</keyword>
<dbReference type="InterPro" id="IPR004528">
    <property type="entry name" value="KdsB"/>
</dbReference>
<dbReference type="Pfam" id="PF02348">
    <property type="entry name" value="CTP_transf_3"/>
    <property type="match status" value="1"/>
</dbReference>
<dbReference type="HOGENOM" id="CLU_065038_1_0_4"/>
<dbReference type="Proteomes" id="UP000004956">
    <property type="component" value="Unassembled WGS sequence"/>
</dbReference>
<dbReference type="NCBIfam" id="NF009905">
    <property type="entry name" value="PRK13368.1"/>
    <property type="match status" value="1"/>
</dbReference>
<dbReference type="AlphaFoldDB" id="H3KGE3"/>
<dbReference type="OrthoDB" id="9815559at2"/>
<keyword evidence="7" id="KW-1185">Reference proteome</keyword>
<dbReference type="Gene3D" id="3.90.550.10">
    <property type="entry name" value="Spore Coat Polysaccharide Biosynthesis Protein SpsA, Chain A"/>
    <property type="match status" value="1"/>
</dbReference>
<keyword evidence="3 5" id="KW-0548">Nucleotidyltransferase</keyword>
<dbReference type="SUPFAM" id="SSF53448">
    <property type="entry name" value="Nucleotide-diphospho-sugar transferases"/>
    <property type="match status" value="1"/>
</dbReference>
<dbReference type="RefSeq" id="WP_008542945.1">
    <property type="nucleotide sequence ID" value="NZ_JH604995.1"/>
</dbReference>
<dbReference type="NCBIfam" id="NF003952">
    <property type="entry name" value="PRK05450.1-5"/>
    <property type="match status" value="1"/>
</dbReference>
<name>H3KGE3_9BURK</name>
<dbReference type="EC" id="2.7.7.38" evidence="5"/>
<evidence type="ECO:0000256" key="2">
    <source>
        <dbReference type="ARBA" id="ARBA00022679"/>
    </source>
</evidence>
<evidence type="ECO:0000256" key="1">
    <source>
        <dbReference type="ARBA" id="ARBA00004370"/>
    </source>
</evidence>
<dbReference type="GO" id="GO:0033468">
    <property type="term" value="P:CMP-keto-3-deoxy-D-manno-octulosonic acid biosynthetic process"/>
    <property type="evidence" value="ECO:0007669"/>
    <property type="project" value="UniProtKB-UniRule"/>
</dbReference>
<dbReference type="GO" id="GO:0008690">
    <property type="term" value="F:3-deoxy-manno-octulosonate cytidylyltransferase activity"/>
    <property type="evidence" value="ECO:0007669"/>
    <property type="project" value="UniProtKB-UniRule"/>
</dbReference>
<keyword evidence="5" id="KW-0963">Cytoplasm</keyword>
<gene>
    <name evidence="5" type="primary">kdsB</name>
    <name evidence="6" type="ORF">HMPREF9440_01823</name>
</gene>
<dbReference type="HAMAP" id="MF_00057">
    <property type="entry name" value="KdsB"/>
    <property type="match status" value="1"/>
</dbReference>
<sequence>MSFTVIIPARMKSTRLPEKPLLPIEGVPMVMRVAEAARKSGALRVVVATDHEAICDACRAYGVEALMTKASHPTGTDRLSEAVEMMGLPDDAIIVNVQGDEPLIPPEVVGQVAELLEAHPECAIATAAHPIRDVESFMNPNVVKVELNAKGEAMTFTRAPVPWPRDHFRKHGMSSMPEGHPSLHHVGLYAYRAGFLKRFPTLPQAPIEEAESLEQLRAMYFGERIAVLVLDAALPAGVDTQEDLDRVRAVIREEKAKRKALEAH</sequence>
<dbReference type="GO" id="GO:0016020">
    <property type="term" value="C:membrane"/>
    <property type="evidence" value="ECO:0007669"/>
    <property type="project" value="UniProtKB-SubCell"/>
</dbReference>
<reference evidence="6 7" key="1">
    <citation type="submission" date="2011-11" db="EMBL/GenBank/DDBJ databases">
        <authorList>
            <person name="Weinstock G."/>
            <person name="Sodergren E."/>
            <person name="Clifton S."/>
            <person name="Fulton L."/>
            <person name="Fulton B."/>
            <person name="Courtney L."/>
            <person name="Fronick C."/>
            <person name="Harrison M."/>
            <person name="Strong C."/>
            <person name="Farmer C."/>
            <person name="Delahaunty K."/>
            <person name="Markovic C."/>
            <person name="Hall O."/>
            <person name="Minx P."/>
            <person name="Tomlinson C."/>
            <person name="Mitreva M."/>
            <person name="Hou S."/>
            <person name="Chen J."/>
            <person name="Wollam A."/>
            <person name="Pepin K.H."/>
            <person name="Johnson M."/>
            <person name="Bhonagiri V."/>
            <person name="Zhang X."/>
            <person name="Suruliraj S."/>
            <person name="Warren W."/>
            <person name="Chinwalla A."/>
            <person name="Mardis E.R."/>
            <person name="Wilson R.K."/>
        </authorList>
    </citation>
    <scope>NUCLEOTIDE SEQUENCE [LARGE SCALE GENOMIC DNA]</scope>
    <source>
        <strain evidence="6 7">YIT 11816</strain>
    </source>
</reference>
<dbReference type="CDD" id="cd02517">
    <property type="entry name" value="CMP-KDO-Synthetase"/>
    <property type="match status" value="1"/>
</dbReference>